<evidence type="ECO:0000256" key="3">
    <source>
        <dbReference type="ARBA" id="ARBA00022553"/>
    </source>
</evidence>
<dbReference type="Gene3D" id="2.30.29.30">
    <property type="entry name" value="Pleckstrin-homology domain (PH domain)/Phosphotyrosine-binding domain (PTB)"/>
    <property type="match status" value="1"/>
</dbReference>
<dbReference type="SUPFAM" id="SSF57889">
    <property type="entry name" value="Cysteine-rich domain"/>
    <property type="match status" value="1"/>
</dbReference>
<dbReference type="CDD" id="cd20815">
    <property type="entry name" value="C1_p190RhoGEF-like"/>
    <property type="match status" value="1"/>
</dbReference>
<evidence type="ECO:0000256" key="1">
    <source>
        <dbReference type="ARBA" id="ARBA00004496"/>
    </source>
</evidence>
<feature type="non-terminal residue" evidence="14">
    <location>
        <position position="1"/>
    </location>
</feature>
<keyword evidence="5" id="KW-0479">Metal-binding</keyword>
<keyword evidence="3" id="KW-0597">Phosphoprotein</keyword>
<dbReference type="SUPFAM" id="SSF50729">
    <property type="entry name" value="PH domain-like"/>
    <property type="match status" value="1"/>
</dbReference>
<dbReference type="Gene3D" id="1.20.900.10">
    <property type="entry name" value="Dbl homology (DH) domain"/>
    <property type="match status" value="1"/>
</dbReference>
<dbReference type="InterPro" id="IPR051632">
    <property type="entry name" value="Rho_GEF"/>
</dbReference>
<feature type="coiled-coil region" evidence="9">
    <location>
        <begin position="978"/>
        <end position="1048"/>
    </location>
</feature>
<feature type="compositionally biased region" description="Polar residues" evidence="10">
    <location>
        <begin position="1212"/>
        <end position="1223"/>
    </location>
</feature>
<dbReference type="Gene3D" id="3.30.60.20">
    <property type="match status" value="1"/>
</dbReference>
<keyword evidence="4" id="KW-0344">Guanine-nucleotide releasing factor</keyword>
<comment type="subcellular location">
    <subcellularLocation>
        <location evidence="1">Cytoplasm</location>
    </subcellularLocation>
</comment>
<evidence type="ECO:0000313" key="15">
    <source>
        <dbReference type="Proteomes" id="UP001497623"/>
    </source>
</evidence>
<dbReference type="InterPro" id="IPR002219">
    <property type="entry name" value="PKC_DAG/PE"/>
</dbReference>
<name>A0AAV2PUN6_MEGNR</name>
<comment type="caution">
    <text evidence="14">The sequence shown here is derived from an EMBL/GenBank/DDBJ whole genome shotgun (WGS) entry which is preliminary data.</text>
</comment>
<dbReference type="InterPro" id="IPR001849">
    <property type="entry name" value="PH_domain"/>
</dbReference>
<evidence type="ECO:0000256" key="6">
    <source>
        <dbReference type="ARBA" id="ARBA00022771"/>
    </source>
</evidence>
<dbReference type="SMART" id="SM00325">
    <property type="entry name" value="RhoGEF"/>
    <property type="match status" value="1"/>
</dbReference>
<feature type="region of interest" description="Disordered" evidence="10">
    <location>
        <begin position="835"/>
        <end position="913"/>
    </location>
</feature>
<feature type="compositionally biased region" description="Basic residues" evidence="10">
    <location>
        <begin position="165"/>
        <end position="180"/>
    </location>
</feature>
<evidence type="ECO:0000256" key="4">
    <source>
        <dbReference type="ARBA" id="ARBA00022658"/>
    </source>
</evidence>
<feature type="compositionally biased region" description="Polar residues" evidence="10">
    <location>
        <begin position="904"/>
        <end position="913"/>
    </location>
</feature>
<dbReference type="InterPro" id="IPR000219">
    <property type="entry name" value="DH_dom"/>
</dbReference>
<dbReference type="GO" id="GO:0005085">
    <property type="term" value="F:guanyl-nucleotide exchange factor activity"/>
    <property type="evidence" value="ECO:0007669"/>
    <property type="project" value="UniProtKB-KW"/>
</dbReference>
<dbReference type="Proteomes" id="UP001497623">
    <property type="component" value="Unassembled WGS sequence"/>
</dbReference>
<keyword evidence="8 9" id="KW-0175">Coiled coil</keyword>
<feature type="compositionally biased region" description="Low complexity" evidence="10">
    <location>
        <begin position="1159"/>
        <end position="1175"/>
    </location>
</feature>
<evidence type="ECO:0000256" key="10">
    <source>
        <dbReference type="SAM" id="MobiDB-lite"/>
    </source>
</evidence>
<evidence type="ECO:0000259" key="11">
    <source>
        <dbReference type="PROSITE" id="PS50003"/>
    </source>
</evidence>
<dbReference type="InterPro" id="IPR011993">
    <property type="entry name" value="PH-like_dom_sf"/>
</dbReference>
<evidence type="ECO:0000313" key="14">
    <source>
        <dbReference type="EMBL" id="CAL4065020.1"/>
    </source>
</evidence>
<dbReference type="PROSITE" id="PS50081">
    <property type="entry name" value="ZF_DAG_PE_2"/>
    <property type="match status" value="1"/>
</dbReference>
<feature type="region of interest" description="Disordered" evidence="10">
    <location>
        <begin position="1157"/>
        <end position="1178"/>
    </location>
</feature>
<proteinExistence type="predicted"/>
<evidence type="ECO:0000256" key="2">
    <source>
        <dbReference type="ARBA" id="ARBA00022490"/>
    </source>
</evidence>
<evidence type="ECO:0000259" key="12">
    <source>
        <dbReference type="PROSITE" id="PS50010"/>
    </source>
</evidence>
<accession>A0AAV2PUN6</accession>
<feature type="region of interest" description="Disordered" evidence="10">
    <location>
        <begin position="1056"/>
        <end position="1128"/>
    </location>
</feature>
<evidence type="ECO:0000256" key="9">
    <source>
        <dbReference type="SAM" id="Coils"/>
    </source>
</evidence>
<feature type="domain" description="DH" evidence="12">
    <location>
        <begin position="388"/>
        <end position="577"/>
    </location>
</feature>
<dbReference type="GO" id="GO:0005737">
    <property type="term" value="C:cytoplasm"/>
    <property type="evidence" value="ECO:0007669"/>
    <property type="project" value="UniProtKB-SubCell"/>
</dbReference>
<protein>
    <recommendedName>
        <fullName evidence="16">A-kinase anchor protein 13</fullName>
    </recommendedName>
</protein>
<evidence type="ECO:0000256" key="7">
    <source>
        <dbReference type="ARBA" id="ARBA00022833"/>
    </source>
</evidence>
<dbReference type="InterPro" id="IPR035899">
    <property type="entry name" value="DBL_dom_sf"/>
</dbReference>
<feature type="compositionally biased region" description="Basic and acidic residues" evidence="10">
    <location>
        <begin position="70"/>
        <end position="82"/>
    </location>
</feature>
<sequence>RYSQVCSEEFLDSRKARGGSSAGDCRRRSWSGLSDEEKKRQRQRSASLSSLDSDADEPFYDAEDATTSRGSERRGRVSEKTRSLSGSSSPAIYDGGGSSTHSLNDVHLQEKRASGPIEKPRLLAPRLTLQKSVSTPSILAGVQAQPQAQTITQSSYQYEDDHATTKRRKRGSSIFFRKKKDKSKKNSHQFVGVCYSNSATCDVCSKPMTNKPALRCETCQVCVHENSCKDQISDCSKLKNPKVIQKPGGTVGLSSSSKSASLGSYSTSGTSISSMGGHKSSSATVSRTRSAAAHSSSPTRPPSVSSPVKVTSDDKDHHDLLTDVTDAGILGVNSASMESLDDEDDEQTSLHDINADPELRLLDNEEPELWVHTVDREVIEKLTEKQVKKQEHIYELIITEKHHCRMLKVMQKVFADGMAKELGMAESRIKRIFPCLEELINIHCSFLWQLRQRQRNNKYIHTIGDLMVDQFTGDNAQGLKDAYGQFCSQHQEAVSYYKDILKTDRRFQNFIRQRSNHPLMKRKGIPECILFVTHRVTKYPLMLEAFIKYSKDQEEELQALKKALELVKEILVNINAQVAEKDREQKLLEIYHKIDAKSSATFKDQKFKKSDLLSGNRRLKFDGTAVVNHKGKSILVQVIVLSDLVFFLQENNAKYYFFSPDTKQAAVIPLDKLIVREKAGQDTRAIYLIYSKNTAEMFEFECSHPKDKKIWLDSIRYAIDECPDEDESGDASTENSKLQEANNDKIRQLTGMMQHKDKELARVCEDKYQMLVELLEILGHEDLPVTPQYRAMLDEHQLDFQAARDLQLTSISEALKLVSSSSGWGTNLARSVSSVGEHQSEAYVSPSLPKRAETFGGFDNPNKPEGPTPIPNKQGAKKKKDSRVSLSSMVEGEVSEGLKHRRPSNTNLTARTSQDNLSISSTLSSDLNVQQQQQQVAAKLVQSLQTALILSQHHLTQYDVLRSKLSIGGVSVDGRFRHSQKLEELRNIQSQISQERAQWTKERDAQEKWISEKKSELSKLQDQLKLEQQDIQGQRELLYRKLEALKAQGIMLSPTLNVLTTTPPPQLDQSGKIGGSSMTSSADSGHLTQGSPHSSPTSALPITSRRSDQKNRNSTASLVKRDSSQSLPTHLISAANQQKISAAGMSVKQQLPMKLAKLGSSGSSSGSSSAGGASSPIQDRVSAVDHLHHRANVSPSAATSVTQMLPLKLSQCANDSNSSSKGSRMTVGYQRLASPPPGAGHEAPSAPSHQRTGSSPATLQNGSPATSPSPVTTTASSTGGSRAARTNTYPKLSTRPNVQTNRSHTRAAGSQSTQQQPGQRVKDPDTNQDIIFF</sequence>
<gene>
    <name evidence="14" type="ORF">MNOR_LOCUS4478</name>
</gene>
<dbReference type="InterPro" id="IPR046349">
    <property type="entry name" value="C1-like_sf"/>
</dbReference>
<feature type="coiled-coil region" evidence="9">
    <location>
        <begin position="550"/>
        <end position="577"/>
    </location>
</feature>
<organism evidence="14 15">
    <name type="scientific">Meganyctiphanes norvegica</name>
    <name type="common">Northern krill</name>
    <name type="synonym">Thysanopoda norvegica</name>
    <dbReference type="NCBI Taxonomy" id="48144"/>
    <lineage>
        <taxon>Eukaryota</taxon>
        <taxon>Metazoa</taxon>
        <taxon>Ecdysozoa</taxon>
        <taxon>Arthropoda</taxon>
        <taxon>Crustacea</taxon>
        <taxon>Multicrustacea</taxon>
        <taxon>Malacostraca</taxon>
        <taxon>Eumalacostraca</taxon>
        <taxon>Eucarida</taxon>
        <taxon>Euphausiacea</taxon>
        <taxon>Euphausiidae</taxon>
        <taxon>Meganyctiphanes</taxon>
    </lineage>
</organism>
<feature type="non-terminal residue" evidence="14">
    <location>
        <position position="1333"/>
    </location>
</feature>
<dbReference type="PROSITE" id="PS50003">
    <property type="entry name" value="PH_DOMAIN"/>
    <property type="match status" value="1"/>
</dbReference>
<dbReference type="SUPFAM" id="SSF48065">
    <property type="entry name" value="DBL homology domain (DH-domain)"/>
    <property type="match status" value="1"/>
</dbReference>
<dbReference type="PANTHER" id="PTHR13944:SF21">
    <property type="entry name" value="CYSTS, ISOFORM C"/>
    <property type="match status" value="1"/>
</dbReference>
<feature type="compositionally biased region" description="Low complexity" evidence="10">
    <location>
        <begin position="252"/>
        <end position="310"/>
    </location>
</feature>
<dbReference type="SMART" id="SM00109">
    <property type="entry name" value="C1"/>
    <property type="match status" value="1"/>
</dbReference>
<feature type="compositionally biased region" description="Acidic residues" evidence="10">
    <location>
        <begin position="53"/>
        <end position="64"/>
    </location>
</feature>
<dbReference type="PROSITE" id="PS50010">
    <property type="entry name" value="DH_2"/>
    <property type="match status" value="1"/>
</dbReference>
<keyword evidence="6" id="KW-0863">Zinc-finger</keyword>
<feature type="domain" description="PH" evidence="11">
    <location>
        <begin position="646"/>
        <end position="720"/>
    </location>
</feature>
<dbReference type="EMBL" id="CAXKWB010001642">
    <property type="protein sequence ID" value="CAL4065020.1"/>
    <property type="molecule type" value="Genomic_DNA"/>
</dbReference>
<feature type="region of interest" description="Disordered" evidence="10">
    <location>
        <begin position="1212"/>
        <end position="1333"/>
    </location>
</feature>
<dbReference type="GO" id="GO:0008270">
    <property type="term" value="F:zinc ion binding"/>
    <property type="evidence" value="ECO:0007669"/>
    <property type="project" value="UniProtKB-KW"/>
</dbReference>
<dbReference type="InterPro" id="IPR041020">
    <property type="entry name" value="PH_16"/>
</dbReference>
<dbReference type="GO" id="GO:0035023">
    <property type="term" value="P:regulation of Rho protein signal transduction"/>
    <property type="evidence" value="ECO:0007669"/>
    <property type="project" value="TreeGrafter"/>
</dbReference>
<evidence type="ECO:0000259" key="13">
    <source>
        <dbReference type="PROSITE" id="PS50081"/>
    </source>
</evidence>
<keyword evidence="7" id="KW-0862">Zinc</keyword>
<dbReference type="CDD" id="cd00160">
    <property type="entry name" value="RhoGEF"/>
    <property type="match status" value="1"/>
</dbReference>
<keyword evidence="15" id="KW-1185">Reference proteome</keyword>
<evidence type="ECO:0008006" key="16">
    <source>
        <dbReference type="Google" id="ProtNLM"/>
    </source>
</evidence>
<feature type="compositionally biased region" description="Polar residues" evidence="10">
    <location>
        <begin position="1287"/>
        <end position="1318"/>
    </location>
</feature>
<feature type="region of interest" description="Disordered" evidence="10">
    <location>
        <begin position="245"/>
        <end position="315"/>
    </location>
</feature>
<feature type="compositionally biased region" description="Polar residues" evidence="10">
    <location>
        <begin position="1076"/>
        <end position="1101"/>
    </location>
</feature>
<dbReference type="SMART" id="SM00233">
    <property type="entry name" value="PH"/>
    <property type="match status" value="1"/>
</dbReference>
<feature type="region of interest" description="Disordered" evidence="10">
    <location>
        <begin position="153"/>
        <end position="180"/>
    </location>
</feature>
<feature type="compositionally biased region" description="Polar residues" evidence="10">
    <location>
        <begin position="1247"/>
        <end position="1261"/>
    </location>
</feature>
<dbReference type="FunFam" id="1.20.900.10:FF:000004">
    <property type="entry name" value="Rho guanine nucleotide exchange factor 2"/>
    <property type="match status" value="1"/>
</dbReference>
<reference evidence="14 15" key="1">
    <citation type="submission" date="2024-05" db="EMBL/GenBank/DDBJ databases">
        <authorList>
            <person name="Wallberg A."/>
        </authorList>
    </citation>
    <scope>NUCLEOTIDE SEQUENCE [LARGE SCALE GENOMIC DNA]</scope>
</reference>
<feature type="domain" description="Phorbol-ester/DAG-type" evidence="13">
    <location>
        <begin position="187"/>
        <end position="235"/>
    </location>
</feature>
<evidence type="ECO:0000256" key="5">
    <source>
        <dbReference type="ARBA" id="ARBA00022723"/>
    </source>
</evidence>
<feature type="compositionally biased region" description="Low complexity" evidence="10">
    <location>
        <begin position="1262"/>
        <end position="1286"/>
    </location>
</feature>
<evidence type="ECO:0000256" key="8">
    <source>
        <dbReference type="ARBA" id="ARBA00023054"/>
    </source>
</evidence>
<feature type="region of interest" description="Disordered" evidence="10">
    <location>
        <begin position="12"/>
        <end position="103"/>
    </location>
</feature>
<keyword evidence="2" id="KW-0963">Cytoplasm</keyword>
<dbReference type="Pfam" id="PF00621">
    <property type="entry name" value="RhoGEF"/>
    <property type="match status" value="1"/>
</dbReference>
<dbReference type="PANTHER" id="PTHR13944">
    <property type="entry name" value="AGAP007712-PA"/>
    <property type="match status" value="1"/>
</dbReference>
<dbReference type="Pfam" id="PF17838">
    <property type="entry name" value="PH_16"/>
    <property type="match status" value="1"/>
</dbReference>